<dbReference type="PROSITE" id="PS51375">
    <property type="entry name" value="PPR"/>
    <property type="match status" value="5"/>
</dbReference>
<feature type="transmembrane region" description="Helical" evidence="3">
    <location>
        <begin position="249"/>
        <end position="269"/>
    </location>
</feature>
<comment type="caution">
    <text evidence="4">The sequence shown here is derived from an EMBL/GenBank/DDBJ whole genome shotgun (WGS) entry which is preliminary data.</text>
</comment>
<accession>A0A2H5QQR7</accession>
<feature type="repeat" description="PPR" evidence="2">
    <location>
        <begin position="314"/>
        <end position="348"/>
    </location>
</feature>
<evidence type="ECO:0000313" key="5">
    <source>
        <dbReference type="Proteomes" id="UP000236630"/>
    </source>
</evidence>
<evidence type="ECO:0000256" key="2">
    <source>
        <dbReference type="PROSITE-ProRule" id="PRU00708"/>
    </source>
</evidence>
<dbReference type="Proteomes" id="UP000236630">
    <property type="component" value="Unassembled WGS sequence"/>
</dbReference>
<sequence length="640" mass="70860">MQHLSSVNPKRPLYLWNLMIRNSTNNGSFEETLNTFSSMLQTGVHGNSFTFPLVLKACANINSIWDGKRVHSQVLKVGFQQDAFVQTGLIDMYSKCSDFVSSRKVFDEMPVRVRSVVSWNSIISAHSRACLNDEAILVLKEMWVLGLELSASTFVSVVSGCSFRQGISMHCCVYKLGLLNNEIPLANSVMSMYVKFGKVNEARSIFDEIGETSIVSWTTIIGGYVNVGNVNEAFGLCNQMRRMSVTPDLVVFLNLILGCAQVGNLFLALSMHSLLLKSGYNNEDPLDNLLVSMYTKCGDLELARRVFDAVLEKSVFLWTSMIGGYAQLGYPSEAVNLFKRLLKTSVRPNEATLATTLSACAELGSLSEGKEIEEYIVLNGLESNRQVQTSLIHMFSKCGRINKAKEVFERVPDKDLAVWSAMINGYAIHGMGDQALNLFYKMQHVEGLKPDAVVYTSILSACSHSGMVDDGLSFFKSMQSNFGIEPSIEHYLCLVDLLGRAGRFDLALKTIHEMPVEVQAQVWAPLLSACMKHHNVELGEYAAKNLLTLNPGSTGNYVLMANLFTSAGMWKEAATARGLMDDRRLTKEPGWSQVEIDGSVQVFVAGDRSHHLSVDIRKTLKELHIKLLDAGYIAEADIVP</sequence>
<name>A0A2H5QQR7_CITUN</name>
<evidence type="ECO:0000256" key="3">
    <source>
        <dbReference type="SAM" id="Phobius"/>
    </source>
</evidence>
<dbReference type="InterPro" id="IPR046960">
    <property type="entry name" value="PPR_At4g14850-like_plant"/>
</dbReference>
<keyword evidence="5" id="KW-1185">Reference proteome</keyword>
<proteinExistence type="predicted"/>
<evidence type="ECO:0000313" key="4">
    <source>
        <dbReference type="EMBL" id="GAY66913.1"/>
    </source>
</evidence>
<protein>
    <recommendedName>
        <fullName evidence="6">Pentatricopeptide repeat-containing protein</fullName>
    </recommendedName>
</protein>
<evidence type="ECO:0000256" key="1">
    <source>
        <dbReference type="ARBA" id="ARBA00022737"/>
    </source>
</evidence>
<dbReference type="Pfam" id="PF13041">
    <property type="entry name" value="PPR_2"/>
    <property type="match status" value="3"/>
</dbReference>
<keyword evidence="3" id="KW-0812">Transmembrane</keyword>
<dbReference type="PANTHER" id="PTHR47926">
    <property type="entry name" value="PENTATRICOPEPTIDE REPEAT-CONTAINING PROTEIN"/>
    <property type="match status" value="1"/>
</dbReference>
<keyword evidence="1" id="KW-0677">Repeat</keyword>
<keyword evidence="3" id="KW-0472">Membrane</keyword>
<dbReference type="NCBIfam" id="TIGR00756">
    <property type="entry name" value="PPR"/>
    <property type="match status" value="5"/>
</dbReference>
<dbReference type="Gene3D" id="1.25.40.10">
    <property type="entry name" value="Tetratricopeptide repeat domain"/>
    <property type="match status" value="4"/>
</dbReference>
<keyword evidence="3" id="KW-1133">Transmembrane helix</keyword>
<dbReference type="FunFam" id="1.25.40.10:FF:001079">
    <property type="entry name" value="Pentatricopeptide repeat-containing protein At2g17210"/>
    <property type="match status" value="1"/>
</dbReference>
<feature type="repeat" description="PPR" evidence="2">
    <location>
        <begin position="115"/>
        <end position="149"/>
    </location>
</feature>
<dbReference type="Pfam" id="PF01535">
    <property type="entry name" value="PPR"/>
    <property type="match status" value="6"/>
</dbReference>
<feature type="repeat" description="PPR" evidence="2">
    <location>
        <begin position="451"/>
        <end position="486"/>
    </location>
</feature>
<reference evidence="4 5" key="1">
    <citation type="journal article" date="2017" name="Front. Genet.">
        <title>Draft sequencing of the heterozygous diploid genome of Satsuma (Citrus unshiu Marc.) using a hybrid assembly approach.</title>
        <authorList>
            <person name="Shimizu T."/>
            <person name="Tanizawa Y."/>
            <person name="Mochizuki T."/>
            <person name="Nagasaki H."/>
            <person name="Yoshioka T."/>
            <person name="Toyoda A."/>
            <person name="Fujiyama A."/>
            <person name="Kaminuma E."/>
            <person name="Nakamura Y."/>
        </authorList>
    </citation>
    <scope>NUCLEOTIDE SEQUENCE [LARGE SCALE GENOMIC DNA]</scope>
    <source>
        <strain evidence="5">cv. Miyagawa wase</strain>
    </source>
</reference>
<evidence type="ECO:0008006" key="6">
    <source>
        <dbReference type="Google" id="ProtNLM"/>
    </source>
</evidence>
<dbReference type="SUPFAM" id="SSF48452">
    <property type="entry name" value="TPR-like"/>
    <property type="match status" value="1"/>
</dbReference>
<dbReference type="FunFam" id="1.25.40.10:FF:000351">
    <property type="entry name" value="Pentatricopeptide repeat-containing protein"/>
    <property type="match status" value="1"/>
</dbReference>
<feature type="repeat" description="PPR" evidence="2">
    <location>
        <begin position="213"/>
        <end position="247"/>
    </location>
</feature>
<dbReference type="Pfam" id="PF20431">
    <property type="entry name" value="E_motif"/>
    <property type="match status" value="1"/>
</dbReference>
<dbReference type="InterPro" id="IPR002885">
    <property type="entry name" value="PPR_rpt"/>
</dbReference>
<dbReference type="GO" id="GO:0009451">
    <property type="term" value="P:RNA modification"/>
    <property type="evidence" value="ECO:0007669"/>
    <property type="project" value="InterPro"/>
</dbReference>
<dbReference type="FunFam" id="1.25.40.10:FF:000682">
    <property type="entry name" value="Pentatricopeptide repeat-containing protein At3g16610"/>
    <property type="match status" value="1"/>
</dbReference>
<dbReference type="GO" id="GO:0003723">
    <property type="term" value="F:RNA binding"/>
    <property type="evidence" value="ECO:0007669"/>
    <property type="project" value="InterPro"/>
</dbReference>
<dbReference type="InterPro" id="IPR011990">
    <property type="entry name" value="TPR-like_helical_dom_sf"/>
</dbReference>
<dbReference type="AlphaFoldDB" id="A0A2H5QQR7"/>
<dbReference type="InterPro" id="IPR046848">
    <property type="entry name" value="E_motif"/>
</dbReference>
<gene>
    <name evidence="4" type="ORF">CUMW_252570</name>
</gene>
<dbReference type="EMBL" id="BDQV01000635">
    <property type="protein sequence ID" value="GAY66913.1"/>
    <property type="molecule type" value="Genomic_DNA"/>
</dbReference>
<feature type="repeat" description="PPR" evidence="2">
    <location>
        <begin position="415"/>
        <end position="450"/>
    </location>
</feature>
<organism evidence="4 5">
    <name type="scientific">Citrus unshiu</name>
    <name type="common">Satsuma mandarin</name>
    <name type="synonym">Citrus nobilis var. unshiu</name>
    <dbReference type="NCBI Taxonomy" id="55188"/>
    <lineage>
        <taxon>Eukaryota</taxon>
        <taxon>Viridiplantae</taxon>
        <taxon>Streptophyta</taxon>
        <taxon>Embryophyta</taxon>
        <taxon>Tracheophyta</taxon>
        <taxon>Spermatophyta</taxon>
        <taxon>Magnoliopsida</taxon>
        <taxon>eudicotyledons</taxon>
        <taxon>Gunneridae</taxon>
        <taxon>Pentapetalae</taxon>
        <taxon>rosids</taxon>
        <taxon>malvids</taxon>
        <taxon>Sapindales</taxon>
        <taxon>Rutaceae</taxon>
        <taxon>Aurantioideae</taxon>
        <taxon>Citrus</taxon>
    </lineage>
</organism>